<feature type="compositionally biased region" description="Basic and acidic residues" evidence="1">
    <location>
        <begin position="59"/>
        <end position="82"/>
    </location>
</feature>
<reference evidence="2 3" key="1">
    <citation type="submission" date="2018-02" db="EMBL/GenBank/DDBJ databases">
        <title>Comparative genomes isolates from brazilian mangrove.</title>
        <authorList>
            <person name="Araujo J.E."/>
            <person name="Taketani R.G."/>
            <person name="Silva M.C.P."/>
            <person name="Loureco M.V."/>
            <person name="Andreote F.D."/>
        </authorList>
    </citation>
    <scope>NUCLEOTIDE SEQUENCE [LARGE SCALE GENOMIC DNA]</scope>
    <source>
        <strain evidence="2 3">NAP PRIS-MGV</strain>
    </source>
</reference>
<dbReference type="EMBL" id="PUIB01000007">
    <property type="protein sequence ID" value="PQO40973.1"/>
    <property type="molecule type" value="Genomic_DNA"/>
</dbReference>
<evidence type="ECO:0000313" key="2">
    <source>
        <dbReference type="EMBL" id="PQO40973.1"/>
    </source>
</evidence>
<organism evidence="2 3">
    <name type="scientific">Blastopirellula marina</name>
    <dbReference type="NCBI Taxonomy" id="124"/>
    <lineage>
        <taxon>Bacteria</taxon>
        <taxon>Pseudomonadati</taxon>
        <taxon>Planctomycetota</taxon>
        <taxon>Planctomycetia</taxon>
        <taxon>Pirellulales</taxon>
        <taxon>Pirellulaceae</taxon>
        <taxon>Blastopirellula</taxon>
    </lineage>
</organism>
<proteinExistence type="predicted"/>
<comment type="caution">
    <text evidence="2">The sequence shown here is derived from an EMBL/GenBank/DDBJ whole genome shotgun (WGS) entry which is preliminary data.</text>
</comment>
<dbReference type="OrthoDB" id="290832at2"/>
<dbReference type="RefSeq" id="WP_105352232.1">
    <property type="nucleotide sequence ID" value="NZ_PUIB01000007.1"/>
</dbReference>
<sequence length="116" mass="12314">MSIGPTGMSFASSVAATDLAQRNSSDVAQTQQATANQARVLEATEKAEKAAGIGDAEESEKTSDRDADGRRAWERSEHHSSESEQDELDLNGEATYDDRPPKDTGGSTGRQLDISG</sequence>
<dbReference type="AlphaFoldDB" id="A0A2S8G971"/>
<name>A0A2S8G971_9BACT</name>
<gene>
    <name evidence="2" type="ORF">C5Y98_05185</name>
</gene>
<evidence type="ECO:0000313" key="3">
    <source>
        <dbReference type="Proteomes" id="UP000239388"/>
    </source>
</evidence>
<feature type="region of interest" description="Disordered" evidence="1">
    <location>
        <begin position="19"/>
        <end position="116"/>
    </location>
</feature>
<evidence type="ECO:0000256" key="1">
    <source>
        <dbReference type="SAM" id="MobiDB-lite"/>
    </source>
</evidence>
<feature type="compositionally biased region" description="Low complexity" evidence="1">
    <location>
        <begin position="28"/>
        <end position="38"/>
    </location>
</feature>
<accession>A0A2S8G971</accession>
<protein>
    <submittedName>
        <fullName evidence="2">Uncharacterized protein</fullName>
    </submittedName>
</protein>
<dbReference type="Proteomes" id="UP000239388">
    <property type="component" value="Unassembled WGS sequence"/>
</dbReference>